<dbReference type="Gene3D" id="1.10.1060.10">
    <property type="entry name" value="Alpha-helical ferredoxin"/>
    <property type="match status" value="1"/>
</dbReference>
<dbReference type="GO" id="GO:0019154">
    <property type="term" value="F:glycolate dehydrogenase activity"/>
    <property type="evidence" value="ECO:0007669"/>
    <property type="project" value="UniProtKB-EC"/>
</dbReference>
<dbReference type="Proteomes" id="UP000509414">
    <property type="component" value="Chromosome"/>
</dbReference>
<evidence type="ECO:0000259" key="7">
    <source>
        <dbReference type="PROSITE" id="PS51379"/>
    </source>
</evidence>
<dbReference type="GO" id="GO:0051539">
    <property type="term" value="F:4 iron, 4 sulfur cluster binding"/>
    <property type="evidence" value="ECO:0007669"/>
    <property type="project" value="UniProtKB-UniRule"/>
</dbReference>
<evidence type="ECO:0000256" key="6">
    <source>
        <dbReference type="PIRNR" id="PIRNR000139"/>
    </source>
</evidence>
<protein>
    <recommendedName>
        <fullName evidence="6">Glycolate oxidase iron-sulfur subunit</fullName>
        <ecNumber evidence="6">1.1.99.14</ecNumber>
    </recommendedName>
</protein>
<keyword evidence="9" id="KW-1185">Reference proteome</keyword>
<evidence type="ECO:0000313" key="8">
    <source>
        <dbReference type="EMBL" id="QLI04873.1"/>
    </source>
</evidence>
<dbReference type="InterPro" id="IPR017896">
    <property type="entry name" value="4Fe4S_Fe-S-bd"/>
</dbReference>
<dbReference type="AlphaFoldDB" id="A0A7H9CFI2"/>
<dbReference type="Pfam" id="PF02754">
    <property type="entry name" value="CCG"/>
    <property type="match status" value="2"/>
</dbReference>
<evidence type="ECO:0000256" key="4">
    <source>
        <dbReference type="ARBA" id="ARBA00023004"/>
    </source>
</evidence>
<evidence type="ECO:0000256" key="3">
    <source>
        <dbReference type="ARBA" id="ARBA00022737"/>
    </source>
</evidence>
<dbReference type="InterPro" id="IPR004017">
    <property type="entry name" value="Cys_rich_dom"/>
</dbReference>
<proteinExistence type="predicted"/>
<organism evidence="8 9">
    <name type="scientific">Candidatus Campylobacter infans</name>
    <dbReference type="NCBI Taxonomy" id="2561898"/>
    <lineage>
        <taxon>Bacteria</taxon>
        <taxon>Pseudomonadati</taxon>
        <taxon>Campylobacterota</taxon>
        <taxon>Epsilonproteobacteria</taxon>
        <taxon>Campylobacterales</taxon>
        <taxon>Campylobacteraceae</taxon>
        <taxon>Campylobacter</taxon>
    </lineage>
</organism>
<name>A0A7H9CFI2_9BACT</name>
<dbReference type="PANTHER" id="PTHR32479:SF20">
    <property type="entry name" value="GLYCOLATE OXIDASE IRON-SULFUR SUBUNIT"/>
    <property type="match status" value="1"/>
</dbReference>
<dbReference type="PIRSF" id="PIRSF000139">
    <property type="entry name" value="Glc_ox_4Fe-4S"/>
    <property type="match status" value="1"/>
</dbReference>
<keyword evidence="6" id="KW-0813">Transport</keyword>
<dbReference type="KEGG" id="cinf:CINF_0329"/>
<dbReference type="SUPFAM" id="SSF46548">
    <property type="entry name" value="alpha-helical ferredoxin"/>
    <property type="match status" value="1"/>
</dbReference>
<comment type="catalytic activity">
    <reaction evidence="6">
        <text>(R)-lactate + A = pyruvate + AH2</text>
        <dbReference type="Rhea" id="RHEA:15089"/>
        <dbReference type="ChEBI" id="CHEBI:13193"/>
        <dbReference type="ChEBI" id="CHEBI:15361"/>
        <dbReference type="ChEBI" id="CHEBI:16004"/>
        <dbReference type="ChEBI" id="CHEBI:17499"/>
    </reaction>
</comment>
<dbReference type="EC" id="1.1.99.14" evidence="6"/>
<accession>A0A7H9CFI2</accession>
<evidence type="ECO:0000313" key="9">
    <source>
        <dbReference type="Proteomes" id="UP000509414"/>
    </source>
</evidence>
<sequence length="445" mass="49954">MQNLSKFNFSAISDACVKCGKCKPTCTIFGISGDEALSPRGFLDLIGAYKNGELSLDKNAKRIFESCFLCTNCVDVCPSSLATDEMIENIRFDLAQKYGITWYKKVFFYLLRHRKVMDFVAKMGYVFQSCGFKLENALPNLENEAKNSNLLNTNFKLNNKNPNMRPRFSLPMIKKERLLPSASKKSFLNSHSEFIDNGSNRSVGIFIGCMANYAYTAIGDGLLKILKKLNINAHLMKEQACCGAPAYFTGDFATTKYNAKKNIEYFEKILQSCEAIIIAEGTCSAMIKVDYVRLFEDDELWQNRAKNVVKKIYLASEYFVKFTDLASILEKNKSLLSITYHDPCHARKMQGVFKEPRVLLNAAFKVVETGDNVSCCGFGGVTMQSQNYHLSKQVGLKRANTLINTGANIVSTECSACKMQLNNSLNVANSKLRCQNWVELVAELL</sequence>
<dbReference type="InterPro" id="IPR012257">
    <property type="entry name" value="Glc_ox_4Fe-4S"/>
</dbReference>
<dbReference type="EMBL" id="CP049075">
    <property type="protein sequence ID" value="QLI04873.1"/>
    <property type="molecule type" value="Genomic_DNA"/>
</dbReference>
<dbReference type="PROSITE" id="PS00198">
    <property type="entry name" value="4FE4S_FER_1"/>
    <property type="match status" value="1"/>
</dbReference>
<comment type="function">
    <text evidence="6">Component of a complex that catalyzes the oxidation of glycolate to glyoxylate.</text>
</comment>
<feature type="domain" description="4Fe-4S ferredoxin-type" evidence="7">
    <location>
        <begin position="58"/>
        <end position="89"/>
    </location>
</feature>
<gene>
    <name evidence="8" type="ORF">CINF_0329</name>
</gene>
<comment type="cofactor">
    <cofactor evidence="6">
        <name>[4Fe-4S] cluster</name>
        <dbReference type="ChEBI" id="CHEBI:49883"/>
    </cofactor>
    <text evidence="6">Binds 2 [4Fe-4S] clusters.</text>
</comment>
<evidence type="ECO:0000256" key="5">
    <source>
        <dbReference type="ARBA" id="ARBA00023014"/>
    </source>
</evidence>
<keyword evidence="5 6" id="KW-0411">Iron-sulfur</keyword>
<dbReference type="InterPro" id="IPR009051">
    <property type="entry name" value="Helical_ferredxn"/>
</dbReference>
<keyword evidence="2 6" id="KW-0479">Metal-binding</keyword>
<dbReference type="RefSeq" id="WP_179975509.1">
    <property type="nucleotide sequence ID" value="NZ_CP049075.1"/>
</dbReference>
<keyword evidence="6" id="KW-0249">Electron transport</keyword>
<evidence type="ECO:0000256" key="2">
    <source>
        <dbReference type="ARBA" id="ARBA00022723"/>
    </source>
</evidence>
<dbReference type="InterPro" id="IPR017900">
    <property type="entry name" value="4Fe4S_Fe_S_CS"/>
</dbReference>
<dbReference type="Pfam" id="PF13183">
    <property type="entry name" value="Fer4_8"/>
    <property type="match status" value="1"/>
</dbReference>
<dbReference type="PANTHER" id="PTHR32479">
    <property type="entry name" value="GLYCOLATE OXIDASE IRON-SULFUR SUBUNIT"/>
    <property type="match status" value="1"/>
</dbReference>
<dbReference type="PROSITE" id="PS51379">
    <property type="entry name" value="4FE4S_FER_2"/>
    <property type="match status" value="1"/>
</dbReference>
<keyword evidence="1 6" id="KW-0004">4Fe-4S</keyword>
<reference evidence="8 9" key="1">
    <citation type="submission" date="2020-02" db="EMBL/GenBank/DDBJ databases">
        <title>Complete genome sequence of the novel Campylobacter species Candidatus Campylobacter infans.</title>
        <authorList>
            <person name="Duim B."/>
            <person name="Zomer A."/>
            <person name="van der Graaf L."/>
            <person name="Wagenaar J."/>
        </authorList>
    </citation>
    <scope>NUCLEOTIDE SEQUENCE [LARGE SCALE GENOMIC DNA]</scope>
    <source>
        <strain evidence="8 9">19S00001</strain>
    </source>
</reference>
<keyword evidence="3" id="KW-0677">Repeat</keyword>
<dbReference type="GO" id="GO:0046872">
    <property type="term" value="F:metal ion binding"/>
    <property type="evidence" value="ECO:0007669"/>
    <property type="project" value="UniProtKB-UniRule"/>
</dbReference>
<keyword evidence="4 6" id="KW-0408">Iron</keyword>
<comment type="catalytic activity">
    <reaction evidence="6">
        <text>glycolate + A = glyoxylate + AH2</text>
        <dbReference type="Rhea" id="RHEA:21264"/>
        <dbReference type="ChEBI" id="CHEBI:13193"/>
        <dbReference type="ChEBI" id="CHEBI:17499"/>
        <dbReference type="ChEBI" id="CHEBI:29805"/>
        <dbReference type="ChEBI" id="CHEBI:36655"/>
        <dbReference type="EC" id="1.1.99.14"/>
    </reaction>
</comment>
<evidence type="ECO:0000256" key="1">
    <source>
        <dbReference type="ARBA" id="ARBA00022485"/>
    </source>
</evidence>